<evidence type="ECO:0000313" key="3">
    <source>
        <dbReference type="Proteomes" id="UP001321047"/>
    </source>
</evidence>
<protein>
    <submittedName>
        <fullName evidence="2">SipW-dependent-type signal peptide-containing protein</fullName>
    </submittedName>
</protein>
<keyword evidence="1" id="KW-0472">Membrane</keyword>
<keyword evidence="1" id="KW-0812">Transmembrane</keyword>
<proteinExistence type="predicted"/>
<dbReference type="InterPro" id="IPR022121">
    <property type="entry name" value="Peptidase_M73_camelysin"/>
</dbReference>
<dbReference type="InterPro" id="IPR006311">
    <property type="entry name" value="TAT_signal"/>
</dbReference>
<gene>
    <name evidence="2" type="ORF">OB919_20180</name>
</gene>
<dbReference type="AlphaFoldDB" id="A0AAP3E9P2"/>
<dbReference type="NCBIfam" id="TIGR04088">
    <property type="entry name" value="cognate_SipW"/>
    <property type="match status" value="1"/>
</dbReference>
<keyword evidence="3" id="KW-1185">Reference proteome</keyword>
<feature type="transmembrane region" description="Helical" evidence="1">
    <location>
        <begin position="16"/>
        <end position="38"/>
    </location>
</feature>
<dbReference type="Proteomes" id="UP001321047">
    <property type="component" value="Unassembled WGS sequence"/>
</dbReference>
<dbReference type="InterPro" id="IPR023833">
    <property type="entry name" value="Signal_pept_SipW-depend-type"/>
</dbReference>
<reference evidence="2 3" key="1">
    <citation type="submission" date="2022-09" db="EMBL/GenBank/DDBJ databases">
        <title>Enrichment on poylsaccharides allowed isolation of novel metabolic and taxonomic groups of Haloarchaea.</title>
        <authorList>
            <person name="Sorokin D.Y."/>
            <person name="Elcheninov A.G."/>
            <person name="Khizhniak T.V."/>
            <person name="Kolganova T.V."/>
            <person name="Kublanov I.V."/>
        </authorList>
    </citation>
    <scope>NUCLEOTIDE SEQUENCE [LARGE SCALE GENOMIC DNA]</scope>
    <source>
        <strain evidence="2 3">AArc-curdl1</strain>
    </source>
</reference>
<evidence type="ECO:0000313" key="2">
    <source>
        <dbReference type="EMBL" id="MCU4754269.1"/>
    </source>
</evidence>
<comment type="caution">
    <text evidence="2">The sequence shown here is derived from an EMBL/GenBank/DDBJ whole genome shotgun (WGS) entry which is preliminary data.</text>
</comment>
<keyword evidence="1" id="KW-1133">Transmembrane helix</keyword>
<accession>A0AAP3E9P2</accession>
<evidence type="ECO:0000256" key="1">
    <source>
        <dbReference type="SAM" id="Phobius"/>
    </source>
</evidence>
<dbReference type="RefSeq" id="WP_342810570.1">
    <property type="nucleotide sequence ID" value="NZ_JAOPJZ010000035.1"/>
</dbReference>
<dbReference type="EMBL" id="JAOPJZ010000035">
    <property type="protein sequence ID" value="MCU4754269.1"/>
    <property type="molecule type" value="Genomic_DNA"/>
</dbReference>
<dbReference type="Pfam" id="PF12389">
    <property type="entry name" value="Peptidase_M73"/>
    <property type="match status" value="1"/>
</dbReference>
<name>A0AAP3E9P2_9EURY</name>
<sequence length="181" mass="18891">MTDDERGQFELSRRKVLGSMAIIGAAGAGAGAGTWAAWEDSETSEDNYVEAGDMELALHTGQSGSWILQVDGVAPGDSGEETGTLENVGDIEGELSAEVTDVGGANNDLAQDLEIRIPFTGVAAIGPHTADDLEGREVTGPVLSAGDTQEVRFEWEIADPPTGNGAGERVSFEVEFTLEHA</sequence>
<organism evidence="2 3">
    <name type="scientific">Natronosalvus hydrolyticus</name>
    <dbReference type="NCBI Taxonomy" id="2979988"/>
    <lineage>
        <taxon>Archaea</taxon>
        <taxon>Methanobacteriati</taxon>
        <taxon>Methanobacteriota</taxon>
        <taxon>Stenosarchaea group</taxon>
        <taxon>Halobacteria</taxon>
        <taxon>Halobacteriales</taxon>
        <taxon>Natrialbaceae</taxon>
        <taxon>Natronosalvus</taxon>
    </lineage>
</organism>
<dbReference type="PROSITE" id="PS51318">
    <property type="entry name" value="TAT"/>
    <property type="match status" value="1"/>
</dbReference>